<keyword evidence="2" id="KW-0963">Cytoplasm</keyword>
<evidence type="ECO:0000256" key="3">
    <source>
        <dbReference type="ARBA" id="ARBA00022553"/>
    </source>
</evidence>
<dbReference type="InterPro" id="IPR001867">
    <property type="entry name" value="OmpR/PhoB-type_DNA-bd"/>
</dbReference>
<keyword evidence="7" id="KW-0804">Transcription</keyword>
<evidence type="ECO:0000259" key="11">
    <source>
        <dbReference type="PROSITE" id="PS51755"/>
    </source>
</evidence>
<evidence type="ECO:0000313" key="13">
    <source>
        <dbReference type="Proteomes" id="UP000648182"/>
    </source>
</evidence>
<dbReference type="InterPro" id="IPR001789">
    <property type="entry name" value="Sig_transdc_resp-reg_receiver"/>
</dbReference>
<evidence type="ECO:0000259" key="10">
    <source>
        <dbReference type="PROSITE" id="PS50110"/>
    </source>
</evidence>
<name>A0ABR8VK01_9BACI</name>
<feature type="DNA-binding region" description="OmpR/PhoB-type" evidence="9">
    <location>
        <begin position="132"/>
        <end position="231"/>
    </location>
</feature>
<reference evidence="12 13" key="1">
    <citation type="submission" date="2020-08" db="EMBL/GenBank/DDBJ databases">
        <title>A Genomic Blueprint of the Chicken Gut Microbiome.</title>
        <authorList>
            <person name="Gilroy R."/>
            <person name="Ravi A."/>
            <person name="Getino M."/>
            <person name="Pursley I."/>
            <person name="Horton D.L."/>
            <person name="Alikhan N.-F."/>
            <person name="Baker D."/>
            <person name="Gharbi K."/>
            <person name="Hall N."/>
            <person name="Watson M."/>
            <person name="Adriaenssens E.M."/>
            <person name="Foster-Nyarko E."/>
            <person name="Jarju S."/>
            <person name="Secka A."/>
            <person name="Antonio M."/>
            <person name="Oren A."/>
            <person name="Chaudhuri R."/>
            <person name="La Ragione R.M."/>
            <person name="Hildebrand F."/>
            <person name="Pallen M.J."/>
        </authorList>
    </citation>
    <scope>NUCLEOTIDE SEQUENCE [LARGE SCALE GENOMIC DNA]</scope>
    <source>
        <strain evidence="12 13">Sa1BUA2</strain>
    </source>
</reference>
<dbReference type="InterPro" id="IPR039420">
    <property type="entry name" value="WalR-like"/>
</dbReference>
<feature type="domain" description="Response regulatory" evidence="10">
    <location>
        <begin position="5"/>
        <end position="118"/>
    </location>
</feature>
<organism evidence="12 13">
    <name type="scientific">Bacillus norwichensis</name>
    <dbReference type="NCBI Taxonomy" id="2762217"/>
    <lineage>
        <taxon>Bacteria</taxon>
        <taxon>Bacillati</taxon>
        <taxon>Bacillota</taxon>
        <taxon>Bacilli</taxon>
        <taxon>Bacillales</taxon>
        <taxon>Bacillaceae</taxon>
        <taxon>Bacillus</taxon>
    </lineage>
</organism>
<dbReference type="CDD" id="cd00383">
    <property type="entry name" value="trans_reg_C"/>
    <property type="match status" value="1"/>
</dbReference>
<comment type="caution">
    <text evidence="12">The sequence shown here is derived from an EMBL/GenBank/DDBJ whole genome shotgun (WGS) entry which is preliminary data.</text>
</comment>
<evidence type="ECO:0000256" key="9">
    <source>
        <dbReference type="PROSITE-ProRule" id="PRU01091"/>
    </source>
</evidence>
<dbReference type="InterPro" id="IPR036388">
    <property type="entry name" value="WH-like_DNA-bd_sf"/>
</dbReference>
<feature type="modified residue" description="4-aspartylphosphate" evidence="8">
    <location>
        <position position="54"/>
    </location>
</feature>
<sequence>MLKGHIIVADDDPDIREVLKIYLSREGFRILEAEDGNRVLELFNAHGADLLILDVMMPGLDGFEVCQLIRKKSDVPVLFLSAKDDDTDKIVGLGIGGDDFISKPFSPSVLTAKVKAQFRRNRLFQQKEENVQPLLSYNGLVINPDNYSVQMNGNEIQLSAKEFHILTLLAKSPNRVYTTEQIFEHVWGEESSGDFRTVMVHISNLRKKIETNPASPHFILTVRGIGYKFHYSD</sequence>
<dbReference type="Gene3D" id="6.10.250.690">
    <property type="match status" value="1"/>
</dbReference>
<dbReference type="Gene3D" id="1.10.10.10">
    <property type="entry name" value="Winged helix-like DNA-binding domain superfamily/Winged helix DNA-binding domain"/>
    <property type="match status" value="1"/>
</dbReference>
<keyword evidence="13" id="KW-1185">Reference proteome</keyword>
<feature type="domain" description="OmpR/PhoB-type" evidence="11">
    <location>
        <begin position="132"/>
        <end position="231"/>
    </location>
</feature>
<evidence type="ECO:0000256" key="7">
    <source>
        <dbReference type="ARBA" id="ARBA00023163"/>
    </source>
</evidence>
<dbReference type="PROSITE" id="PS51755">
    <property type="entry name" value="OMPR_PHOB"/>
    <property type="match status" value="1"/>
</dbReference>
<proteinExistence type="predicted"/>
<dbReference type="PROSITE" id="PS50110">
    <property type="entry name" value="RESPONSE_REGULATORY"/>
    <property type="match status" value="1"/>
</dbReference>
<dbReference type="PANTHER" id="PTHR48111:SF40">
    <property type="entry name" value="PHOSPHATE REGULON TRANSCRIPTIONAL REGULATORY PROTEIN PHOB"/>
    <property type="match status" value="1"/>
</dbReference>
<dbReference type="SUPFAM" id="SSF52172">
    <property type="entry name" value="CheY-like"/>
    <property type="match status" value="1"/>
</dbReference>
<dbReference type="InterPro" id="IPR011006">
    <property type="entry name" value="CheY-like_superfamily"/>
</dbReference>
<dbReference type="CDD" id="cd17574">
    <property type="entry name" value="REC_OmpR"/>
    <property type="match status" value="1"/>
</dbReference>
<evidence type="ECO:0000256" key="1">
    <source>
        <dbReference type="ARBA" id="ARBA00004496"/>
    </source>
</evidence>
<evidence type="ECO:0000256" key="4">
    <source>
        <dbReference type="ARBA" id="ARBA00023012"/>
    </source>
</evidence>
<evidence type="ECO:0000256" key="6">
    <source>
        <dbReference type="ARBA" id="ARBA00023125"/>
    </source>
</evidence>
<comment type="subcellular location">
    <subcellularLocation>
        <location evidence="1">Cytoplasm</location>
    </subcellularLocation>
</comment>
<gene>
    <name evidence="12" type="ORF">H9631_08115</name>
</gene>
<dbReference type="InterPro" id="IPR016032">
    <property type="entry name" value="Sig_transdc_resp-reg_C-effctor"/>
</dbReference>
<keyword evidence="4" id="KW-0902">Two-component regulatory system</keyword>
<dbReference type="PANTHER" id="PTHR48111">
    <property type="entry name" value="REGULATOR OF RPOS"/>
    <property type="match status" value="1"/>
</dbReference>
<dbReference type="Gene3D" id="3.40.50.2300">
    <property type="match status" value="1"/>
</dbReference>
<evidence type="ECO:0000256" key="5">
    <source>
        <dbReference type="ARBA" id="ARBA00023015"/>
    </source>
</evidence>
<dbReference type="Pfam" id="PF00072">
    <property type="entry name" value="Response_reg"/>
    <property type="match status" value="1"/>
</dbReference>
<evidence type="ECO:0000256" key="8">
    <source>
        <dbReference type="PROSITE-ProRule" id="PRU00169"/>
    </source>
</evidence>
<dbReference type="Proteomes" id="UP000648182">
    <property type="component" value="Unassembled WGS sequence"/>
</dbReference>
<dbReference type="EMBL" id="JACSPV010000010">
    <property type="protein sequence ID" value="MBD8005043.1"/>
    <property type="molecule type" value="Genomic_DNA"/>
</dbReference>
<evidence type="ECO:0000256" key="2">
    <source>
        <dbReference type="ARBA" id="ARBA00022490"/>
    </source>
</evidence>
<keyword evidence="3 8" id="KW-0597">Phosphoprotein</keyword>
<dbReference type="SUPFAM" id="SSF46894">
    <property type="entry name" value="C-terminal effector domain of the bipartite response regulators"/>
    <property type="match status" value="1"/>
</dbReference>
<dbReference type="SMART" id="SM00448">
    <property type="entry name" value="REC"/>
    <property type="match status" value="1"/>
</dbReference>
<dbReference type="Pfam" id="PF00486">
    <property type="entry name" value="Trans_reg_C"/>
    <property type="match status" value="1"/>
</dbReference>
<accession>A0ABR8VK01</accession>
<keyword evidence="6 9" id="KW-0238">DNA-binding</keyword>
<dbReference type="SMART" id="SM00862">
    <property type="entry name" value="Trans_reg_C"/>
    <property type="match status" value="1"/>
</dbReference>
<keyword evidence="5" id="KW-0805">Transcription regulation</keyword>
<evidence type="ECO:0000313" key="12">
    <source>
        <dbReference type="EMBL" id="MBD8005043.1"/>
    </source>
</evidence>
<protein>
    <submittedName>
        <fullName evidence="12">Response regulator transcription factor</fullName>
    </submittedName>
</protein>